<dbReference type="Gene3D" id="1.20.120.450">
    <property type="entry name" value="dinb family like domain"/>
    <property type="match status" value="1"/>
</dbReference>
<gene>
    <name evidence="1" type="ORF">BSZ37_17745</name>
</gene>
<name>A0A271J5A6_9BACT</name>
<dbReference type="Pfam" id="PF07609">
    <property type="entry name" value="DUF1572"/>
    <property type="match status" value="1"/>
</dbReference>
<evidence type="ECO:0000313" key="1">
    <source>
        <dbReference type="EMBL" id="PAP78145.1"/>
    </source>
</evidence>
<evidence type="ECO:0008006" key="3">
    <source>
        <dbReference type="Google" id="ProtNLM"/>
    </source>
</evidence>
<organism evidence="1 2">
    <name type="scientific">Rubrivirga marina</name>
    <dbReference type="NCBI Taxonomy" id="1196024"/>
    <lineage>
        <taxon>Bacteria</taxon>
        <taxon>Pseudomonadati</taxon>
        <taxon>Rhodothermota</taxon>
        <taxon>Rhodothermia</taxon>
        <taxon>Rhodothermales</taxon>
        <taxon>Rubricoccaceae</taxon>
        <taxon>Rubrivirga</taxon>
    </lineage>
</organism>
<dbReference type="AlphaFoldDB" id="A0A271J5A6"/>
<accession>A0A271J5A6</accession>
<protein>
    <recommendedName>
        <fullName evidence="3">DinB-like domain-containing protein</fullName>
    </recommendedName>
</protein>
<dbReference type="InterPro" id="IPR034660">
    <property type="entry name" value="DinB/YfiT-like"/>
</dbReference>
<reference evidence="1 2" key="1">
    <citation type="submission" date="2016-11" db="EMBL/GenBank/DDBJ databases">
        <title>Study of marine rhodopsin-containing bacteria.</title>
        <authorList>
            <person name="Yoshizawa S."/>
            <person name="Kumagai Y."/>
            <person name="Kogure K."/>
        </authorList>
    </citation>
    <scope>NUCLEOTIDE SEQUENCE [LARGE SCALE GENOMIC DNA]</scope>
    <source>
        <strain evidence="1 2">SAORIC-28</strain>
    </source>
</reference>
<dbReference type="InterPro" id="IPR011466">
    <property type="entry name" value="DUF1572"/>
</dbReference>
<sequence>MTLDRAFLDQSLTLLRGEWLPKIEAAAEALGEDDLWWRPNERTNSAGTLCVHLAGNLRQWIVAGLGGAPDVRDRPSEFATTGGRDAADVLADLRAAVEEACAVIDGLDETALLRTYAIQGREPTGLRAVYHAVEHFAMHAGQIVWIAKARDGAVRFYEDDPEGRARLLWTATPHGPIAP</sequence>
<proteinExistence type="predicted"/>
<dbReference type="RefSeq" id="WP_179299736.1">
    <property type="nucleotide sequence ID" value="NZ_MQWD01000001.1"/>
</dbReference>
<keyword evidence="2" id="KW-1185">Reference proteome</keyword>
<dbReference type="SUPFAM" id="SSF109854">
    <property type="entry name" value="DinB/YfiT-like putative metalloenzymes"/>
    <property type="match status" value="1"/>
</dbReference>
<dbReference type="EMBL" id="MQWD01000001">
    <property type="protein sequence ID" value="PAP78145.1"/>
    <property type="molecule type" value="Genomic_DNA"/>
</dbReference>
<evidence type="ECO:0000313" key="2">
    <source>
        <dbReference type="Proteomes" id="UP000216339"/>
    </source>
</evidence>
<comment type="caution">
    <text evidence="1">The sequence shown here is derived from an EMBL/GenBank/DDBJ whole genome shotgun (WGS) entry which is preliminary data.</text>
</comment>
<dbReference type="Proteomes" id="UP000216339">
    <property type="component" value="Unassembled WGS sequence"/>
</dbReference>